<protein>
    <submittedName>
        <fullName evidence="1">Uncharacterized protein</fullName>
    </submittedName>
</protein>
<name>W9NG36_FUSOX</name>
<dbReference type="HOGENOM" id="CLU_2210137_0_0_1"/>
<reference evidence="1" key="2">
    <citation type="submission" date="2012-05" db="EMBL/GenBank/DDBJ databases">
        <title>Annotation of the Genome Sequence of Fusarium oxysporum HDV247.</title>
        <authorList>
            <consortium name="The Broad Institute Genomics Platform"/>
            <person name="Ma L.-J."/>
            <person name="Corby-Kistler H."/>
            <person name="Broz K."/>
            <person name="Gale L.R."/>
            <person name="Jonkers W."/>
            <person name="O'Donnell K."/>
            <person name="Ploetz R."/>
            <person name="Steinberg C."/>
            <person name="Schwartz D.C."/>
            <person name="VanEtten H."/>
            <person name="Zhou S."/>
            <person name="Young S.K."/>
            <person name="Zeng Q."/>
            <person name="Gargeya S."/>
            <person name="Fitzgerald M."/>
            <person name="Abouelleil A."/>
            <person name="Alvarado L."/>
            <person name="Chapman S.B."/>
            <person name="Gainer-Dewar J."/>
            <person name="Goldberg J."/>
            <person name="Griggs A."/>
            <person name="Gujja S."/>
            <person name="Hansen M."/>
            <person name="Howarth C."/>
            <person name="Imamovic A."/>
            <person name="Ireland A."/>
            <person name="Larimer J."/>
            <person name="McCowan C."/>
            <person name="Murphy C."/>
            <person name="Pearson M."/>
            <person name="Poon T.W."/>
            <person name="Priest M."/>
            <person name="Roberts A."/>
            <person name="Saif S."/>
            <person name="Shea T."/>
            <person name="Sykes S."/>
            <person name="Wortman J."/>
            <person name="Nusbaum C."/>
            <person name="Birren B."/>
        </authorList>
    </citation>
    <scope>NUCLEOTIDE SEQUENCE</scope>
    <source>
        <strain evidence="1">HDV247</strain>
    </source>
</reference>
<proteinExistence type="predicted"/>
<accession>W9NG36</accession>
<dbReference type="AlphaFoldDB" id="W9NG36"/>
<evidence type="ECO:0000313" key="1">
    <source>
        <dbReference type="EMBL" id="EXA28937.1"/>
    </source>
</evidence>
<reference evidence="1" key="1">
    <citation type="submission" date="2011-10" db="EMBL/GenBank/DDBJ databases">
        <title>The Genome Sequence of Fusarium oxysporum HDV247.</title>
        <authorList>
            <consortium name="The Broad Institute Genome Sequencing Platform"/>
            <person name="Ma L.-J."/>
            <person name="Gale L.R."/>
            <person name="Schwartz D.C."/>
            <person name="Zhou S."/>
            <person name="Corby-Kistler H."/>
            <person name="Young S.K."/>
            <person name="Zeng Q."/>
            <person name="Gargeya S."/>
            <person name="Fitzgerald M."/>
            <person name="Haas B."/>
            <person name="Abouelleil A."/>
            <person name="Alvarado L."/>
            <person name="Arachchi H.M."/>
            <person name="Berlin A."/>
            <person name="Brown A."/>
            <person name="Chapman S.B."/>
            <person name="Chen Z."/>
            <person name="Dunbar C."/>
            <person name="Freedman E."/>
            <person name="Gearin G."/>
            <person name="Goldberg J."/>
            <person name="Griggs A."/>
            <person name="Gujja S."/>
            <person name="Heiman D."/>
            <person name="Howarth C."/>
            <person name="Larson L."/>
            <person name="Lui A."/>
            <person name="MacDonald P.J.P."/>
            <person name="Montmayeur A."/>
            <person name="Murphy C."/>
            <person name="Neiman D."/>
            <person name="Pearson M."/>
            <person name="Priest M."/>
            <person name="Roberts A."/>
            <person name="Saif S."/>
            <person name="Shea T."/>
            <person name="Shenoy N."/>
            <person name="Sisk P."/>
            <person name="Stolte C."/>
            <person name="Sykes S."/>
            <person name="Wortman J."/>
            <person name="Nusbaum C."/>
            <person name="Birren B."/>
        </authorList>
    </citation>
    <scope>NUCLEOTIDE SEQUENCE [LARGE SCALE GENOMIC DNA]</scope>
    <source>
        <strain evidence="1">HDV247</strain>
    </source>
</reference>
<sequence length="107" mass="12154">MRLSDKPSSSTTMLRPDLYYSTNVIRVQALNLVTIPDDNGLALLCHKLQSQDKARLVGQRLRMRTSRCWSRMTGGRRITGREVEMGHRIYSIASWGRIQTGCSNEKG</sequence>
<gene>
    <name evidence="1" type="ORF">FOVG_19496</name>
</gene>
<organism evidence="1">
    <name type="scientific">Fusarium oxysporum f. sp. pisi HDV247</name>
    <dbReference type="NCBI Taxonomy" id="1080344"/>
    <lineage>
        <taxon>Eukaryota</taxon>
        <taxon>Fungi</taxon>
        <taxon>Dikarya</taxon>
        <taxon>Ascomycota</taxon>
        <taxon>Pezizomycotina</taxon>
        <taxon>Sordariomycetes</taxon>
        <taxon>Hypocreomycetidae</taxon>
        <taxon>Hypocreales</taxon>
        <taxon>Nectriaceae</taxon>
        <taxon>Fusarium</taxon>
        <taxon>Fusarium oxysporum species complex</taxon>
    </lineage>
</organism>
<dbReference type="EMBL" id="JH651169">
    <property type="protein sequence ID" value="EXA28937.1"/>
    <property type="molecule type" value="Genomic_DNA"/>
</dbReference>
<dbReference type="Proteomes" id="UP000030751">
    <property type="component" value="Unassembled WGS sequence"/>
</dbReference>